<organism evidence="2 3">
    <name type="scientific">Sulfobacillus thermotolerans</name>
    <dbReference type="NCBI Taxonomy" id="338644"/>
    <lineage>
        <taxon>Bacteria</taxon>
        <taxon>Bacillati</taxon>
        <taxon>Bacillota</taxon>
        <taxon>Clostridia</taxon>
        <taxon>Eubacteriales</taxon>
        <taxon>Clostridiales Family XVII. Incertae Sedis</taxon>
        <taxon>Sulfobacillus</taxon>
    </lineage>
</organism>
<dbReference type="InterPro" id="IPR039068">
    <property type="entry name" value="PqqC-like"/>
</dbReference>
<evidence type="ECO:0000256" key="1">
    <source>
        <dbReference type="ARBA" id="ARBA00023002"/>
    </source>
</evidence>
<dbReference type="Gene3D" id="1.20.910.10">
    <property type="entry name" value="Heme oxygenase-like"/>
    <property type="match status" value="1"/>
</dbReference>
<keyword evidence="1" id="KW-0560">Oxidoreductase</keyword>
<dbReference type="EMBL" id="CP019454">
    <property type="protein sequence ID" value="AUW94125.1"/>
    <property type="molecule type" value="Genomic_DNA"/>
</dbReference>
<accession>A0ABM6RS10</accession>
<dbReference type="SMART" id="SM01236">
    <property type="entry name" value="Haem_oxygenase_2"/>
    <property type="match status" value="1"/>
</dbReference>
<dbReference type="Pfam" id="PF14518">
    <property type="entry name" value="Haem_oxygenas_2"/>
    <property type="match status" value="1"/>
</dbReference>
<dbReference type="InterPro" id="IPR016084">
    <property type="entry name" value="Haem_Oase-like_multi-hlx"/>
</dbReference>
<dbReference type="Proteomes" id="UP000325292">
    <property type="component" value="Chromosome"/>
</dbReference>
<reference evidence="2 3" key="1">
    <citation type="journal article" date="2019" name="Sci. Rep.">
        <title>Sulfobacillus thermotolerans: new insights into resistance and metabolic capacities of acidophilic chemolithotrophs.</title>
        <authorList>
            <person name="Panyushkina A.E."/>
            <person name="Babenko V.V."/>
            <person name="Nikitina A.S."/>
            <person name="Selezneva O.V."/>
            <person name="Tsaplina I.A."/>
            <person name="Letarova M.A."/>
            <person name="Kostryukova E.S."/>
            <person name="Letarov A.V."/>
        </authorList>
    </citation>
    <scope>NUCLEOTIDE SEQUENCE [LARGE SCALE GENOMIC DNA]</scope>
    <source>
        <strain evidence="2 3">Kr1</strain>
    </source>
</reference>
<protein>
    <submittedName>
        <fullName evidence="2">Uncharacterized protein</fullName>
    </submittedName>
</protein>
<evidence type="ECO:0000313" key="3">
    <source>
        <dbReference type="Proteomes" id="UP000325292"/>
    </source>
</evidence>
<dbReference type="PANTHER" id="PTHR40279">
    <property type="entry name" value="PQQC-LIKE PROTEIN"/>
    <property type="match status" value="1"/>
</dbReference>
<name>A0ABM6RS10_9FIRM</name>
<evidence type="ECO:0000313" key="2">
    <source>
        <dbReference type="EMBL" id="AUW94125.1"/>
    </source>
</evidence>
<gene>
    <name evidence="2" type="ORF">BXT84_09300</name>
</gene>
<dbReference type="PANTHER" id="PTHR40279:SF3">
    <property type="entry name" value="4-AMINOBENZOATE SYNTHASE"/>
    <property type="match status" value="1"/>
</dbReference>
<sequence>MTASVKQMTTLDDLEVVMREWVEQTFFNSPFFEALAAGQYTPIQLRHFAIQYGYYSRHFPRVLGAAISAMAPYPQWWMPLADNLWDEAGRGVPGKSHEELYRTFLLSVDPTVTLDAQGLPPEPMSSVVAQATDFFIDFFRRSTPLEAMAAVGLGSEFFAGEVMGRIGHSLEHMRYQQHHEFDLTFWRVHAETDEPRHYQLCRSILQQFRDPADLGMMLETGQMIAASELAMYTGLHQEMQALVAR</sequence>
<dbReference type="SUPFAM" id="SSF48613">
    <property type="entry name" value="Heme oxygenase-like"/>
    <property type="match status" value="1"/>
</dbReference>
<proteinExistence type="predicted"/>
<keyword evidence="3" id="KW-1185">Reference proteome</keyword>